<dbReference type="PANTHER" id="PTHR10443:SF12">
    <property type="entry name" value="DIPEPTIDASE"/>
    <property type="match status" value="1"/>
</dbReference>
<sequence length="391" mass="43002">MQPVSRRRFLGSAARIGLGAVGAAAAGPFVLRGRYRVFAAPAPEYPERVVRLMRESTVVDMLNQFLYRLDQKDLEERWLTEAGAFKQTDFERFKGSGVNAISFGDGADSFADAQTLFSKWNNFIAMYPQWLMRIDSAADIARAREQGKFGILYGLQSSAQFETLDDVNKCHGLGLRVSQLSYNFRSLVADGAFEPVDAGVSEFGGKVIERMNTVRMAVDLGHASDKTKLDALEISKAPVILSHGNCRALIPEGRRATTDEAIKKLAAKGGVMGITDIAFMVKGTEPVRIDDVVDHFDHVRDLVGIEHVGVGSDAGIESNDLGDPAKLKGMLTKADKRYRVHGTHEIVQGLEGPNRMWELCAALVRRGYTDEQIGLVLGGNWVRVLKEIWGN</sequence>
<dbReference type="InterPro" id="IPR008257">
    <property type="entry name" value="Pept_M19"/>
</dbReference>
<dbReference type="InterPro" id="IPR032466">
    <property type="entry name" value="Metal_Hydrolase"/>
</dbReference>
<proteinExistence type="predicted"/>
<dbReference type="PROSITE" id="PS51365">
    <property type="entry name" value="RENAL_DIPEPTIDASE_2"/>
    <property type="match status" value="1"/>
</dbReference>
<dbReference type="PANTHER" id="PTHR10443">
    <property type="entry name" value="MICROSOMAL DIPEPTIDASE"/>
    <property type="match status" value="1"/>
</dbReference>
<dbReference type="SUPFAM" id="SSF51556">
    <property type="entry name" value="Metallo-dependent hydrolases"/>
    <property type="match status" value="1"/>
</dbReference>
<organism evidence="1 2">
    <name type="scientific">Occallatibacter riparius</name>
    <dbReference type="NCBI Taxonomy" id="1002689"/>
    <lineage>
        <taxon>Bacteria</taxon>
        <taxon>Pseudomonadati</taxon>
        <taxon>Acidobacteriota</taxon>
        <taxon>Terriglobia</taxon>
        <taxon>Terriglobales</taxon>
        <taxon>Acidobacteriaceae</taxon>
        <taxon>Occallatibacter</taxon>
    </lineage>
</organism>
<dbReference type="AlphaFoldDB" id="A0A9J7BYZ8"/>
<reference evidence="1" key="1">
    <citation type="submission" date="2021-04" db="EMBL/GenBank/DDBJ databases">
        <title>Phylogenetic analysis of Acidobacteriaceae.</title>
        <authorList>
            <person name="Qiu L."/>
            <person name="Zhang Q."/>
        </authorList>
    </citation>
    <scope>NUCLEOTIDE SEQUENCE</scope>
    <source>
        <strain evidence="1">DSM 25168</strain>
    </source>
</reference>
<dbReference type="PROSITE" id="PS51318">
    <property type="entry name" value="TAT"/>
    <property type="match status" value="1"/>
</dbReference>
<dbReference type="KEGG" id="orp:MOP44_12440"/>
<dbReference type="RefSeq" id="WP_260796363.1">
    <property type="nucleotide sequence ID" value="NZ_CP093313.1"/>
</dbReference>
<gene>
    <name evidence="1" type="ORF">MOP44_12440</name>
</gene>
<accession>A0A9J7BYZ8</accession>
<dbReference type="Pfam" id="PF01244">
    <property type="entry name" value="Peptidase_M19"/>
    <property type="match status" value="1"/>
</dbReference>
<evidence type="ECO:0000313" key="1">
    <source>
        <dbReference type="EMBL" id="UWZ86726.1"/>
    </source>
</evidence>
<protein>
    <submittedName>
        <fullName evidence="1">Dipeptidase</fullName>
    </submittedName>
</protein>
<dbReference type="GO" id="GO:0070573">
    <property type="term" value="F:metallodipeptidase activity"/>
    <property type="evidence" value="ECO:0007669"/>
    <property type="project" value="InterPro"/>
</dbReference>
<dbReference type="EMBL" id="CP093313">
    <property type="protein sequence ID" value="UWZ86726.1"/>
    <property type="molecule type" value="Genomic_DNA"/>
</dbReference>
<dbReference type="Proteomes" id="UP001059380">
    <property type="component" value="Chromosome"/>
</dbReference>
<dbReference type="InterPro" id="IPR006311">
    <property type="entry name" value="TAT_signal"/>
</dbReference>
<evidence type="ECO:0000313" key="2">
    <source>
        <dbReference type="Proteomes" id="UP001059380"/>
    </source>
</evidence>
<name>A0A9J7BYZ8_9BACT</name>
<dbReference type="GO" id="GO:0006508">
    <property type="term" value="P:proteolysis"/>
    <property type="evidence" value="ECO:0007669"/>
    <property type="project" value="InterPro"/>
</dbReference>
<keyword evidence="2" id="KW-1185">Reference proteome</keyword>
<dbReference type="Gene3D" id="3.20.20.140">
    <property type="entry name" value="Metal-dependent hydrolases"/>
    <property type="match status" value="1"/>
</dbReference>